<dbReference type="Pfam" id="PF21203">
    <property type="entry name" value="ECM10"/>
    <property type="match status" value="1"/>
</dbReference>
<keyword evidence="2" id="KW-1185">Reference proteome</keyword>
<dbReference type="AlphaFoldDB" id="A0AAV9VA52"/>
<proteinExistence type="predicted"/>
<organism evidence="1 2">
    <name type="scientific">Orbilia blumenaviensis</name>
    <dbReference type="NCBI Taxonomy" id="1796055"/>
    <lineage>
        <taxon>Eukaryota</taxon>
        <taxon>Fungi</taxon>
        <taxon>Dikarya</taxon>
        <taxon>Ascomycota</taxon>
        <taxon>Pezizomycotina</taxon>
        <taxon>Orbiliomycetes</taxon>
        <taxon>Orbiliales</taxon>
        <taxon>Orbiliaceae</taxon>
        <taxon>Orbilia</taxon>
    </lineage>
</organism>
<gene>
    <name evidence="1" type="ORF">TWF730_007245</name>
</gene>
<evidence type="ECO:0000313" key="2">
    <source>
        <dbReference type="Proteomes" id="UP001373714"/>
    </source>
</evidence>
<protein>
    <submittedName>
        <fullName evidence="1">Uncharacterized protein</fullName>
    </submittedName>
</protein>
<reference evidence="1 2" key="1">
    <citation type="submission" date="2019-10" db="EMBL/GenBank/DDBJ databases">
        <authorList>
            <person name="Palmer J.M."/>
        </authorList>
    </citation>
    <scope>NUCLEOTIDE SEQUENCE [LARGE SCALE GENOMIC DNA]</scope>
    <source>
        <strain evidence="1 2">TWF730</strain>
    </source>
</reference>
<accession>A0AAV9VA52</accession>
<dbReference type="Proteomes" id="UP001373714">
    <property type="component" value="Unassembled WGS sequence"/>
</dbReference>
<name>A0AAV9VA52_9PEZI</name>
<evidence type="ECO:0000313" key="1">
    <source>
        <dbReference type="EMBL" id="KAK6357888.1"/>
    </source>
</evidence>
<comment type="caution">
    <text evidence="1">The sequence shown here is derived from an EMBL/GenBank/DDBJ whole genome shotgun (WGS) entry which is preliminary data.</text>
</comment>
<sequence length="232" mass="25450">MLSSEPQLPQPSSLDITFWLTMRFLSSLLLAVSFSTTILANTGGKAPDNLPLPDDFDHINRSPPQTYVVNRWPLSAGDDTKQQMPLGMLRYVANSLTATYTSLTGLEEADPNEAYRIGILKGGKWIGGVRNGKILRSGYAATITLHVDEQGEIFHAEYDAVELAKGAEKLEPEILVIRPYDGAKPVLNKPVVLMPDGKLPQKEEEKTFLQKYWWLLAAGMILLAAAPGEGGK</sequence>
<dbReference type="PANTHER" id="PTHR39219:SF1">
    <property type="entry name" value="ER MEMBRANE PROTEIN COMPLEX SUBUNIT 10"/>
    <property type="match status" value="1"/>
</dbReference>
<dbReference type="EMBL" id="JAVHNS010000004">
    <property type="protein sequence ID" value="KAK6357888.1"/>
    <property type="molecule type" value="Genomic_DNA"/>
</dbReference>
<dbReference type="PANTHER" id="PTHR39219">
    <property type="entry name" value="ER MEMBRANE PROTEIN COMPLEX SUBUNIT 10"/>
    <property type="match status" value="1"/>
</dbReference>